<accession>A0A168S9D8</accession>
<dbReference type="GO" id="GO:0007031">
    <property type="term" value="P:peroxisome organization"/>
    <property type="evidence" value="ECO:0007669"/>
    <property type="project" value="UniProtKB-KW"/>
</dbReference>
<dbReference type="GO" id="GO:0005778">
    <property type="term" value="C:peroxisomal membrane"/>
    <property type="evidence" value="ECO:0007669"/>
    <property type="project" value="UniProtKB-SubCell"/>
</dbReference>
<dbReference type="InterPro" id="IPR013919">
    <property type="entry name" value="Pex16"/>
</dbReference>
<dbReference type="OrthoDB" id="2021143at2759"/>
<keyword evidence="2" id="KW-0962">Peroxisome biogenesis</keyword>
<dbReference type="Proteomes" id="UP000078561">
    <property type="component" value="Unassembled WGS sequence"/>
</dbReference>
<dbReference type="AlphaFoldDB" id="A0A168S9D8"/>
<comment type="subcellular location">
    <subcellularLocation>
        <location evidence="2">Peroxisome membrane</location>
    </subcellularLocation>
</comment>
<name>A0A168S9D8_ABSGL</name>
<dbReference type="Pfam" id="PF08610">
    <property type="entry name" value="Pex16"/>
    <property type="match status" value="1"/>
</dbReference>
<reference evidence="3" key="1">
    <citation type="submission" date="2016-04" db="EMBL/GenBank/DDBJ databases">
        <authorList>
            <person name="Evans L.H."/>
            <person name="Alamgir A."/>
            <person name="Owens N."/>
            <person name="Weber N.D."/>
            <person name="Virtaneva K."/>
            <person name="Barbian K."/>
            <person name="Babar A."/>
            <person name="Rosenke K."/>
        </authorList>
    </citation>
    <scope>NUCLEOTIDE SEQUENCE [LARGE SCALE GENOMIC DNA]</scope>
    <source>
        <strain evidence="3">CBS 101.48</strain>
    </source>
</reference>
<dbReference type="PANTHER" id="PTHR13299:SF0">
    <property type="entry name" value="PEROXISOMAL MEMBRANE PROTEIN PEX16"/>
    <property type="match status" value="1"/>
</dbReference>
<comment type="similarity">
    <text evidence="1 2">Belongs to the peroxin-16 family.</text>
</comment>
<dbReference type="InParanoid" id="A0A168S9D8"/>
<sequence>MLVTRKSKPLRWRYISWLESIKVLLRLVLYVDSRKAMVLHPTHFIRNIDTNTLAYDTTGEEKIELAHLDTRTGVPSSANIELLFKKSTPDMGMTLQRTKWAHLAELLWIFRPLLYVILLRREHYKHRRDPECTGVETQTEKDQENYWLPWVVSIAADVLAMVLRYTQNMSPLEKEESKRRNYLLLFYFLRGPMYSLFTSRLLDIVCSSTEHRPLVSILTTAINDCRPFWEQCYSYTSGS</sequence>
<keyword evidence="2" id="KW-0576">Peroxisome</keyword>
<proteinExistence type="inferred from homology"/>
<dbReference type="EMBL" id="LT554883">
    <property type="protein sequence ID" value="SAM08100.1"/>
    <property type="molecule type" value="Genomic_DNA"/>
</dbReference>
<evidence type="ECO:0000313" key="3">
    <source>
        <dbReference type="EMBL" id="SAM08100.1"/>
    </source>
</evidence>
<dbReference type="OMA" id="NDYRPFW"/>
<dbReference type="STRING" id="4829.A0A168S9D8"/>
<dbReference type="PANTHER" id="PTHR13299">
    <property type="entry name" value="PEROXISOMAL MEMBRANE PROTEIN PEX16"/>
    <property type="match status" value="1"/>
</dbReference>
<protein>
    <recommendedName>
        <fullName evidence="2">Peroxisomal membrane protein PEX16</fullName>
    </recommendedName>
</protein>
<keyword evidence="4" id="KW-1185">Reference proteome</keyword>
<gene>
    <name evidence="3" type="primary">ABSGL_13761.1 scaffold 14320</name>
</gene>
<evidence type="ECO:0000256" key="1">
    <source>
        <dbReference type="ARBA" id="ARBA00009505"/>
    </source>
</evidence>
<organism evidence="3">
    <name type="scientific">Absidia glauca</name>
    <name type="common">Pin mould</name>
    <dbReference type="NCBI Taxonomy" id="4829"/>
    <lineage>
        <taxon>Eukaryota</taxon>
        <taxon>Fungi</taxon>
        <taxon>Fungi incertae sedis</taxon>
        <taxon>Mucoromycota</taxon>
        <taxon>Mucoromycotina</taxon>
        <taxon>Mucoromycetes</taxon>
        <taxon>Mucorales</taxon>
        <taxon>Cunninghamellaceae</taxon>
        <taxon>Absidia</taxon>
    </lineage>
</organism>
<evidence type="ECO:0000256" key="2">
    <source>
        <dbReference type="RuleBase" id="RU365003"/>
    </source>
</evidence>
<evidence type="ECO:0000313" key="4">
    <source>
        <dbReference type="Proteomes" id="UP000078561"/>
    </source>
</evidence>